<dbReference type="PROSITE" id="PS50110">
    <property type="entry name" value="RESPONSE_REGULATORY"/>
    <property type="match status" value="1"/>
</dbReference>
<sequence length="364" mass="38919">MNRIKVLVVDDSAFMRKIIKDAIDSQNDMTVVGTARDGIDALEKIKSLRPNVVTLDVEMPRMNGLEALKEIMKKTPTKVIMVSSLTAANAETTMECLTLGAVDFIQKPSGSISLDFSKVEDDLLEKIRSAPSINVDRLVARPARKPALASKEPVEKTTPPAAKRTLSSVRQSGSNKLLLIASSTGGPRSLENVVPLLPASIGCPGIIVQHMPPGFTKSLAERLNRASALTVVEAKDGDVLKKDTLYIVPGNYHLGLKKSGSEIRIYLDSSDRINGVRPAADFTFKSAVDIYGSNIVSVVLTGMGKDGADGVRLIKSKGGASIVESPESCVVYGMPKAVVENGDADFILDNSYIADKVVELLGGR</sequence>
<evidence type="ECO:0000313" key="8">
    <source>
        <dbReference type="EMBL" id="OHW63465.1"/>
    </source>
</evidence>
<dbReference type="SUPFAM" id="SSF52738">
    <property type="entry name" value="Methylesterase CheB, C-terminal domain"/>
    <property type="match status" value="1"/>
</dbReference>
<feature type="active site" evidence="3 4">
    <location>
        <position position="306"/>
    </location>
</feature>
<comment type="PTM">
    <text evidence="3">Phosphorylated by CheA. Phosphorylation of the N-terminal regulatory domain activates the methylesterase activity.</text>
</comment>
<feature type="active site" evidence="3 4">
    <location>
        <position position="183"/>
    </location>
</feature>
<feature type="domain" description="Response regulatory" evidence="6">
    <location>
        <begin position="5"/>
        <end position="122"/>
    </location>
</feature>
<dbReference type="EC" id="3.5.1.44" evidence="3"/>
<evidence type="ECO:0000256" key="3">
    <source>
        <dbReference type="HAMAP-Rule" id="MF_00099"/>
    </source>
</evidence>
<dbReference type="Gene3D" id="3.40.50.180">
    <property type="entry name" value="Methylesterase CheB, C-terminal domain"/>
    <property type="match status" value="1"/>
</dbReference>
<dbReference type="Pfam" id="PF00072">
    <property type="entry name" value="Response_reg"/>
    <property type="match status" value="1"/>
</dbReference>
<evidence type="ECO:0000256" key="4">
    <source>
        <dbReference type="PROSITE-ProRule" id="PRU00050"/>
    </source>
</evidence>
<dbReference type="AlphaFoldDB" id="A0A1S1VAJ1"/>
<name>A0A1S1VAJ1_9FIRM</name>
<dbReference type="RefSeq" id="WP_097678040.1">
    <property type="nucleotide sequence ID" value="NZ_MKIE01000001.1"/>
</dbReference>
<dbReference type="Pfam" id="PF01339">
    <property type="entry name" value="CheB_methylest"/>
    <property type="match status" value="1"/>
</dbReference>
<dbReference type="SUPFAM" id="SSF52172">
    <property type="entry name" value="CheY-like"/>
    <property type="match status" value="1"/>
</dbReference>
<organism evidence="8 9">
    <name type="scientific">Andreesenia angusta</name>
    <dbReference type="NCBI Taxonomy" id="39480"/>
    <lineage>
        <taxon>Bacteria</taxon>
        <taxon>Bacillati</taxon>
        <taxon>Bacillota</taxon>
        <taxon>Tissierellia</taxon>
        <taxon>Tissierellales</taxon>
        <taxon>Gottschalkiaceae</taxon>
        <taxon>Andreesenia</taxon>
    </lineage>
</organism>
<keyword evidence="3" id="KW-0963">Cytoplasm</keyword>
<dbReference type="PANTHER" id="PTHR42872">
    <property type="entry name" value="PROTEIN-GLUTAMATE METHYLESTERASE/PROTEIN-GLUTAMINE GLUTAMINASE"/>
    <property type="match status" value="1"/>
</dbReference>
<protein>
    <recommendedName>
        <fullName evidence="3">Protein-glutamate methylesterase/protein-glutamine glutaminase</fullName>
        <ecNumber evidence="3">3.1.1.61</ecNumber>
        <ecNumber evidence="3">3.5.1.44</ecNumber>
    </recommendedName>
</protein>
<keyword evidence="3 4" id="KW-0145">Chemotaxis</keyword>
<keyword evidence="3 5" id="KW-0597">Phosphoprotein</keyword>
<comment type="catalytic activity">
    <reaction evidence="2 3">
        <text>[protein]-L-glutamate 5-O-methyl ester + H2O = L-glutamyl-[protein] + methanol + H(+)</text>
        <dbReference type="Rhea" id="RHEA:23236"/>
        <dbReference type="Rhea" id="RHEA-COMP:10208"/>
        <dbReference type="Rhea" id="RHEA-COMP:10311"/>
        <dbReference type="ChEBI" id="CHEBI:15377"/>
        <dbReference type="ChEBI" id="CHEBI:15378"/>
        <dbReference type="ChEBI" id="CHEBI:17790"/>
        <dbReference type="ChEBI" id="CHEBI:29973"/>
        <dbReference type="ChEBI" id="CHEBI:82795"/>
        <dbReference type="EC" id="3.1.1.61"/>
    </reaction>
</comment>
<dbReference type="InterPro" id="IPR008248">
    <property type="entry name" value="CheB-like"/>
</dbReference>
<dbReference type="EC" id="3.1.1.61" evidence="3"/>
<dbReference type="GO" id="GO:0006935">
    <property type="term" value="P:chemotaxis"/>
    <property type="evidence" value="ECO:0007669"/>
    <property type="project" value="UniProtKB-UniRule"/>
</dbReference>
<comment type="catalytic activity">
    <reaction evidence="3">
        <text>L-glutaminyl-[protein] + H2O = L-glutamyl-[protein] + NH4(+)</text>
        <dbReference type="Rhea" id="RHEA:16441"/>
        <dbReference type="Rhea" id="RHEA-COMP:10207"/>
        <dbReference type="Rhea" id="RHEA-COMP:10208"/>
        <dbReference type="ChEBI" id="CHEBI:15377"/>
        <dbReference type="ChEBI" id="CHEBI:28938"/>
        <dbReference type="ChEBI" id="CHEBI:29973"/>
        <dbReference type="ChEBI" id="CHEBI:30011"/>
        <dbReference type="EC" id="3.5.1.44"/>
    </reaction>
</comment>
<comment type="caution">
    <text evidence="8">The sequence shown here is derived from an EMBL/GenBank/DDBJ whole genome shotgun (WGS) entry which is preliminary data.</text>
</comment>
<proteinExistence type="inferred from homology"/>
<dbReference type="Gene3D" id="3.40.50.2300">
    <property type="match status" value="1"/>
</dbReference>
<dbReference type="GO" id="GO:0000156">
    <property type="term" value="F:phosphorelay response regulator activity"/>
    <property type="evidence" value="ECO:0007669"/>
    <property type="project" value="InterPro"/>
</dbReference>
<dbReference type="InterPro" id="IPR001789">
    <property type="entry name" value="Sig_transdc_resp-reg_receiver"/>
</dbReference>
<feature type="modified residue" description="4-aspartylphosphate" evidence="3 5">
    <location>
        <position position="56"/>
    </location>
</feature>
<dbReference type="HAMAP" id="MF_00099">
    <property type="entry name" value="CheB_chemtxs"/>
    <property type="match status" value="1"/>
</dbReference>
<evidence type="ECO:0000313" key="9">
    <source>
        <dbReference type="Proteomes" id="UP000180254"/>
    </source>
</evidence>
<dbReference type="NCBIfam" id="NF001965">
    <property type="entry name" value="PRK00742.1"/>
    <property type="match status" value="1"/>
</dbReference>
<dbReference type="CDD" id="cd16432">
    <property type="entry name" value="CheB_Rec"/>
    <property type="match status" value="1"/>
</dbReference>
<dbReference type="GO" id="GO:0050568">
    <property type="term" value="F:protein-glutamine glutaminase activity"/>
    <property type="evidence" value="ECO:0007669"/>
    <property type="project" value="UniProtKB-UniRule"/>
</dbReference>
<dbReference type="InterPro" id="IPR000673">
    <property type="entry name" value="Sig_transdc_resp-reg_Me-estase"/>
</dbReference>
<comment type="similarity">
    <text evidence="3">Belongs to the CheB family.</text>
</comment>
<dbReference type="OrthoDB" id="9793421at2"/>
<dbReference type="InterPro" id="IPR011006">
    <property type="entry name" value="CheY-like_superfamily"/>
</dbReference>
<comment type="domain">
    <text evidence="3">Contains a C-terminal catalytic domain, and an N-terminal region which modulates catalytic activity.</text>
</comment>
<evidence type="ECO:0000256" key="5">
    <source>
        <dbReference type="PROSITE-ProRule" id="PRU00169"/>
    </source>
</evidence>
<dbReference type="Proteomes" id="UP000180254">
    <property type="component" value="Unassembled WGS sequence"/>
</dbReference>
<dbReference type="CDD" id="cd17541">
    <property type="entry name" value="REC_CheB-like"/>
    <property type="match status" value="1"/>
</dbReference>
<evidence type="ECO:0000259" key="6">
    <source>
        <dbReference type="PROSITE" id="PS50110"/>
    </source>
</evidence>
<feature type="active site" evidence="3 4">
    <location>
        <position position="210"/>
    </location>
</feature>
<gene>
    <name evidence="8" type="primary">cheB_2</name>
    <name evidence="3" type="synonym">cheB</name>
    <name evidence="8" type="ORF">EUAN_03290</name>
</gene>
<dbReference type="SMART" id="SM00448">
    <property type="entry name" value="REC"/>
    <property type="match status" value="1"/>
</dbReference>
<dbReference type="STRING" id="39480.EUAN_03290"/>
<comment type="function">
    <text evidence="3">Involved in chemotaxis. Part of a chemotaxis signal transduction system that modulates chemotaxis in response to various stimuli. Catalyzes the demethylation of specific methylglutamate residues introduced into the chemoreceptors (methyl-accepting chemotaxis proteins or MCP) by CheR. Also mediates the irreversible deamidation of specific glutamine residues to glutamic acid.</text>
</comment>
<dbReference type="InterPro" id="IPR035909">
    <property type="entry name" value="CheB_C"/>
</dbReference>
<evidence type="ECO:0000259" key="7">
    <source>
        <dbReference type="PROSITE" id="PS50122"/>
    </source>
</evidence>
<dbReference type="EMBL" id="MKIE01000001">
    <property type="protein sequence ID" value="OHW63465.1"/>
    <property type="molecule type" value="Genomic_DNA"/>
</dbReference>
<dbReference type="PIRSF" id="PIRSF000876">
    <property type="entry name" value="RR_chemtxs_CheB"/>
    <property type="match status" value="1"/>
</dbReference>
<evidence type="ECO:0000256" key="1">
    <source>
        <dbReference type="ARBA" id="ARBA00022801"/>
    </source>
</evidence>
<comment type="subcellular location">
    <subcellularLocation>
        <location evidence="3">Cytoplasm</location>
    </subcellularLocation>
</comment>
<keyword evidence="1 3" id="KW-0378">Hydrolase</keyword>
<dbReference type="PROSITE" id="PS50122">
    <property type="entry name" value="CHEB"/>
    <property type="match status" value="1"/>
</dbReference>
<feature type="domain" description="CheB-type methylesterase" evidence="7">
    <location>
        <begin position="171"/>
        <end position="364"/>
    </location>
</feature>
<dbReference type="GO" id="GO:0005737">
    <property type="term" value="C:cytoplasm"/>
    <property type="evidence" value="ECO:0007669"/>
    <property type="project" value="UniProtKB-SubCell"/>
</dbReference>
<reference evidence="8 9" key="1">
    <citation type="submission" date="2016-09" db="EMBL/GenBank/DDBJ databases">
        <title>Genome sequence of Eubacterium angustum.</title>
        <authorList>
            <person name="Poehlein A."/>
            <person name="Daniel R."/>
        </authorList>
    </citation>
    <scope>NUCLEOTIDE SEQUENCE [LARGE SCALE GENOMIC DNA]</scope>
    <source>
        <strain evidence="8 9">DSM 1989</strain>
    </source>
</reference>
<dbReference type="PANTHER" id="PTHR42872:SF3">
    <property type="entry name" value="PROTEIN-GLUTAMATE METHYLESTERASE_PROTEIN-GLUTAMINE GLUTAMINASE 1"/>
    <property type="match status" value="1"/>
</dbReference>
<keyword evidence="9" id="KW-1185">Reference proteome</keyword>
<evidence type="ECO:0000256" key="2">
    <source>
        <dbReference type="ARBA" id="ARBA00048267"/>
    </source>
</evidence>
<dbReference type="GO" id="GO:0008984">
    <property type="term" value="F:protein-glutamate methylesterase activity"/>
    <property type="evidence" value="ECO:0007669"/>
    <property type="project" value="UniProtKB-UniRule"/>
</dbReference>
<accession>A0A1S1VAJ1</accession>